<protein>
    <submittedName>
        <fullName evidence="1">Uncharacterized protein</fullName>
    </submittedName>
</protein>
<name>W1WCJ2_9ZZZZ</name>
<comment type="caution">
    <text evidence="1">The sequence shown here is derived from an EMBL/GenBank/DDBJ whole genome shotgun (WGS) entry which is preliminary data.</text>
</comment>
<evidence type="ECO:0000313" key="1">
    <source>
        <dbReference type="EMBL" id="ETJ15676.1"/>
    </source>
</evidence>
<organism evidence="1">
    <name type="scientific">human gut metagenome</name>
    <dbReference type="NCBI Taxonomy" id="408170"/>
    <lineage>
        <taxon>unclassified sequences</taxon>
        <taxon>metagenomes</taxon>
        <taxon>organismal metagenomes</taxon>
    </lineage>
</organism>
<feature type="non-terminal residue" evidence="1">
    <location>
        <position position="87"/>
    </location>
</feature>
<gene>
    <name evidence="1" type="ORF">Q604_UNBc4C00232G0001</name>
</gene>
<dbReference type="EMBL" id="AZMM01019013">
    <property type="protein sequence ID" value="ETJ15676.1"/>
    <property type="molecule type" value="Genomic_DNA"/>
</dbReference>
<sequence>MKRLTWPLFDKYIKIGFVIGNFAVLYTMPLNSPIETSGVVKALMWSAALDSNNSHVQFWGDVRANLNGCIPCLRKNEWLIADTWLNG</sequence>
<reference evidence="1" key="1">
    <citation type="submission" date="2013-12" db="EMBL/GenBank/DDBJ databases">
        <title>A Varibaculum cambriense genome reconstructed from a premature infant gut community with otherwise low bacterial novelty that shifts toward anaerobic metabolism during the third week of life.</title>
        <authorList>
            <person name="Brown C.T."/>
            <person name="Sharon I."/>
            <person name="Thomas B.C."/>
            <person name="Castelle C.J."/>
            <person name="Morowitz M.J."/>
            <person name="Banfield J.F."/>
        </authorList>
    </citation>
    <scope>NUCLEOTIDE SEQUENCE</scope>
</reference>
<accession>W1WCJ2</accession>
<dbReference type="AlphaFoldDB" id="W1WCJ2"/>
<proteinExistence type="predicted"/>